<evidence type="ECO:0000313" key="1">
    <source>
        <dbReference type="EMBL" id="OQQ81534.1"/>
    </source>
</evidence>
<proteinExistence type="predicted"/>
<reference evidence="1 2" key="1">
    <citation type="submission" date="2017-03" db="EMBL/GenBank/DDBJ databases">
        <title>Phylogenomics and comparative genomics of Lactobacillus salivarius, a mammalian gut commensal.</title>
        <authorList>
            <person name="Harris H.M."/>
        </authorList>
    </citation>
    <scope>NUCLEOTIDE SEQUENCE [LARGE SCALE GENOMIC DNA]</scope>
    <source>
        <strain evidence="1 2">LMG 14477</strain>
    </source>
</reference>
<protein>
    <submittedName>
        <fullName evidence="1">Uncharacterized protein</fullName>
    </submittedName>
</protein>
<evidence type="ECO:0000313" key="2">
    <source>
        <dbReference type="Proteomes" id="UP000192638"/>
    </source>
</evidence>
<accession>A0A1V9QKY8</accession>
<name>A0A1V9QKY8_9LACO</name>
<dbReference type="RefSeq" id="WP_143455832.1">
    <property type="nucleotide sequence ID" value="NZ_NBEB01000113.1"/>
</dbReference>
<organism evidence="1 2">
    <name type="scientific">Ligilactobacillus salivarius</name>
    <dbReference type="NCBI Taxonomy" id="1624"/>
    <lineage>
        <taxon>Bacteria</taxon>
        <taxon>Bacillati</taxon>
        <taxon>Bacillota</taxon>
        <taxon>Bacilli</taxon>
        <taxon>Lactobacillales</taxon>
        <taxon>Lactobacillaceae</taxon>
        <taxon>Ligilactobacillus</taxon>
    </lineage>
</organism>
<feature type="non-terminal residue" evidence="1">
    <location>
        <position position="85"/>
    </location>
</feature>
<dbReference type="AlphaFoldDB" id="A0A1V9QKY8"/>
<sequence>MENTKNLNNLSYLKVITQTKNVNIEFEELVEENAIWYFGKKITGLIYRAKTFLAKKNDKLICDRCSHSMHKHGYTNPIKVKYTSD</sequence>
<comment type="caution">
    <text evidence="1">The sequence shown here is derived from an EMBL/GenBank/DDBJ whole genome shotgun (WGS) entry which is preliminary data.</text>
</comment>
<gene>
    <name evidence="1" type="ORF">B6U60_10105</name>
</gene>
<dbReference type="EMBL" id="NBEB01000113">
    <property type="protein sequence ID" value="OQQ81534.1"/>
    <property type="molecule type" value="Genomic_DNA"/>
</dbReference>
<dbReference type="Proteomes" id="UP000192638">
    <property type="component" value="Unassembled WGS sequence"/>
</dbReference>